<name>A0ABQ9JDD0_9CUCU</name>
<evidence type="ECO:0000313" key="1">
    <source>
        <dbReference type="EMBL" id="KAJ8975560.1"/>
    </source>
</evidence>
<dbReference type="EMBL" id="JAPWTJ010000803">
    <property type="protein sequence ID" value="KAJ8975560.1"/>
    <property type="molecule type" value="Genomic_DNA"/>
</dbReference>
<organism evidence="1 2">
    <name type="scientific">Molorchus minor</name>
    <dbReference type="NCBI Taxonomy" id="1323400"/>
    <lineage>
        <taxon>Eukaryota</taxon>
        <taxon>Metazoa</taxon>
        <taxon>Ecdysozoa</taxon>
        <taxon>Arthropoda</taxon>
        <taxon>Hexapoda</taxon>
        <taxon>Insecta</taxon>
        <taxon>Pterygota</taxon>
        <taxon>Neoptera</taxon>
        <taxon>Endopterygota</taxon>
        <taxon>Coleoptera</taxon>
        <taxon>Polyphaga</taxon>
        <taxon>Cucujiformia</taxon>
        <taxon>Chrysomeloidea</taxon>
        <taxon>Cerambycidae</taxon>
        <taxon>Lamiinae</taxon>
        <taxon>Monochamini</taxon>
        <taxon>Molorchus</taxon>
    </lineage>
</organism>
<sequence length="241" mass="26810">MKQACSDFIEKCSPGLTAFSRRWYCGAAINALPVLLGEYYSTQDSTPKTNDLIVKYVTDVLSTTNQVTRMGHALALGVLPKFMLQPNLNNIIFSLIESTIITPATVKWAESRRDAVKALTSICATMASDIGQSFTEAHALKIYHTFLEGLNDYTQDKRGDIGAWMREGSVTGLQTLTLLLTKHLPEILTQDLTNRILSGIAQQAVEKNRPYQGSCWQGVLHNPPIPNISHYHELSLIFPER</sequence>
<reference evidence="1" key="1">
    <citation type="journal article" date="2023" name="Insect Mol. Biol.">
        <title>Genome sequencing provides insights into the evolution of gene families encoding plant cell wall-degrading enzymes in longhorned beetles.</title>
        <authorList>
            <person name="Shin N.R."/>
            <person name="Okamura Y."/>
            <person name="Kirsch R."/>
            <person name="Pauchet Y."/>
        </authorList>
    </citation>
    <scope>NUCLEOTIDE SEQUENCE</scope>
    <source>
        <strain evidence="1">MMC_N1</strain>
    </source>
</reference>
<accession>A0ABQ9JDD0</accession>
<dbReference type="Proteomes" id="UP001162164">
    <property type="component" value="Unassembled WGS sequence"/>
</dbReference>
<dbReference type="InterPro" id="IPR033162">
    <property type="entry name" value="TBCD"/>
</dbReference>
<protein>
    <recommendedName>
        <fullName evidence="3">Tubulin-specific chaperone D</fullName>
    </recommendedName>
</protein>
<proteinExistence type="predicted"/>
<dbReference type="InterPro" id="IPR016024">
    <property type="entry name" value="ARM-type_fold"/>
</dbReference>
<dbReference type="PANTHER" id="PTHR12658:SF0">
    <property type="entry name" value="TUBULIN-SPECIFIC CHAPERONE D"/>
    <property type="match status" value="1"/>
</dbReference>
<evidence type="ECO:0008006" key="3">
    <source>
        <dbReference type="Google" id="ProtNLM"/>
    </source>
</evidence>
<comment type="caution">
    <text evidence="1">The sequence shown here is derived from an EMBL/GenBank/DDBJ whole genome shotgun (WGS) entry which is preliminary data.</text>
</comment>
<keyword evidence="2" id="KW-1185">Reference proteome</keyword>
<evidence type="ECO:0000313" key="2">
    <source>
        <dbReference type="Proteomes" id="UP001162164"/>
    </source>
</evidence>
<dbReference type="PANTHER" id="PTHR12658">
    <property type="entry name" value="BETA-TUBULIN COFACTOR D"/>
    <property type="match status" value="1"/>
</dbReference>
<gene>
    <name evidence="1" type="ORF">NQ317_000744</name>
</gene>
<dbReference type="SUPFAM" id="SSF48371">
    <property type="entry name" value="ARM repeat"/>
    <property type="match status" value="1"/>
</dbReference>